<feature type="region of interest" description="Disordered" evidence="1">
    <location>
        <begin position="1"/>
        <end position="92"/>
    </location>
</feature>
<dbReference type="AlphaFoldDB" id="M3D7R6"/>
<gene>
    <name evidence="2" type="ORF">SBD_6791</name>
</gene>
<protein>
    <submittedName>
        <fullName evidence="2">Uncharacterized protein</fullName>
    </submittedName>
</protein>
<evidence type="ECO:0000313" key="2">
    <source>
        <dbReference type="EMBL" id="EMF52267.1"/>
    </source>
</evidence>
<organism evidence="2 3">
    <name type="scientific">Streptomyces bottropensis ATCC 25435</name>
    <dbReference type="NCBI Taxonomy" id="1054862"/>
    <lineage>
        <taxon>Bacteria</taxon>
        <taxon>Bacillati</taxon>
        <taxon>Actinomycetota</taxon>
        <taxon>Actinomycetes</taxon>
        <taxon>Kitasatosporales</taxon>
        <taxon>Streptomycetaceae</taxon>
        <taxon>Streptomyces</taxon>
    </lineage>
</organism>
<feature type="compositionally biased region" description="Basic and acidic residues" evidence="1">
    <location>
        <begin position="1"/>
        <end position="22"/>
    </location>
</feature>
<evidence type="ECO:0000256" key="1">
    <source>
        <dbReference type="SAM" id="MobiDB-lite"/>
    </source>
</evidence>
<name>M3D7R6_9ACTN</name>
<feature type="compositionally biased region" description="Basic residues" evidence="1">
    <location>
        <begin position="65"/>
        <end position="74"/>
    </location>
</feature>
<proteinExistence type="predicted"/>
<evidence type="ECO:0000313" key="3">
    <source>
        <dbReference type="Proteomes" id="UP000030760"/>
    </source>
</evidence>
<dbReference type="EMBL" id="KB405095">
    <property type="protein sequence ID" value="EMF52267.1"/>
    <property type="molecule type" value="Genomic_DNA"/>
</dbReference>
<feature type="compositionally biased region" description="Basic residues" evidence="1">
    <location>
        <begin position="81"/>
        <end position="92"/>
    </location>
</feature>
<sequence>MSKGEGRCRARQGRVEPRDRSRLRSAVFSRRRSGASTLRNEGDRPGRPRTGGVRRMAGGDGACHAVRHIGHRLRGGGDHHVHPRGPSRPRPR</sequence>
<reference evidence="3" key="1">
    <citation type="journal article" date="2013" name="Genome Announc.">
        <title>Draft Genome Sequence of Streptomyces bottropensis ATCC 25435, a Bottromycin-Producing Actinomycete.</title>
        <authorList>
            <person name="Zhang H."/>
            <person name="Zhou W."/>
            <person name="Zhuang Y."/>
            <person name="Liang X."/>
            <person name="Liu T."/>
        </authorList>
    </citation>
    <scope>NUCLEOTIDE SEQUENCE [LARGE SCALE GENOMIC DNA]</scope>
    <source>
        <strain evidence="3">ATCC 25435</strain>
    </source>
</reference>
<dbReference type="Proteomes" id="UP000030760">
    <property type="component" value="Unassembled WGS sequence"/>
</dbReference>
<accession>M3D7R6</accession>